<dbReference type="RefSeq" id="WP_330796056.1">
    <property type="nucleotide sequence ID" value="NZ_JAZEWV010000011.1"/>
</dbReference>
<dbReference type="Proteomes" id="UP001344658">
    <property type="component" value="Unassembled WGS sequence"/>
</dbReference>
<feature type="compositionally biased region" description="Pro residues" evidence="5">
    <location>
        <begin position="38"/>
        <end position="51"/>
    </location>
</feature>
<evidence type="ECO:0000256" key="3">
    <source>
        <dbReference type="ARBA" id="ARBA00023237"/>
    </source>
</evidence>
<dbReference type="InterPro" id="IPR006664">
    <property type="entry name" value="OMP_bac"/>
</dbReference>
<evidence type="ECO:0000256" key="5">
    <source>
        <dbReference type="SAM" id="MobiDB-lite"/>
    </source>
</evidence>
<comment type="caution">
    <text evidence="8">The sequence shown here is derived from an EMBL/GenBank/DDBJ whole genome shotgun (WGS) entry which is preliminary data.</text>
</comment>
<comment type="subcellular location">
    <subcellularLocation>
        <location evidence="1">Cell outer membrane</location>
    </subcellularLocation>
</comment>
<dbReference type="InterPro" id="IPR036737">
    <property type="entry name" value="OmpA-like_sf"/>
</dbReference>
<keyword evidence="3" id="KW-0998">Cell outer membrane</keyword>
<keyword evidence="9" id="KW-1185">Reference proteome</keyword>
<dbReference type="PANTHER" id="PTHR30329:SF21">
    <property type="entry name" value="LIPOPROTEIN YIAD-RELATED"/>
    <property type="match status" value="1"/>
</dbReference>
<evidence type="ECO:0000256" key="2">
    <source>
        <dbReference type="ARBA" id="ARBA00023136"/>
    </source>
</evidence>
<dbReference type="InterPro" id="IPR050330">
    <property type="entry name" value="Bact_OuterMem_StrucFunc"/>
</dbReference>
<sequence length="222" mass="23266">MRQRAGRQARQHARTAAAIGAVVLVLAAGAGTAVADDNPPPSAGEPAPSAPVPINTASPNLRLPEGATLAPPKVLDVVSVTDQSTVAASQPEQRQETSNSTVTYALQSEVLFPRDSATLSASATSRIQAIANDINARHVSSPIRVFGFTDDLGSSEHGDVLSKARANAVYKVLAMELTALGDASHTFQVRGYGEDYPIADNTDETGRRQNRRVEITFTPPGA</sequence>
<protein>
    <submittedName>
        <fullName evidence="8">OmpA family protein</fullName>
    </submittedName>
</protein>
<name>A0ABU7PCL3_9ACTN</name>
<feature type="region of interest" description="Disordered" evidence="5">
    <location>
        <begin position="32"/>
        <end position="67"/>
    </location>
</feature>
<proteinExistence type="predicted"/>
<keyword evidence="2 4" id="KW-0472">Membrane</keyword>
<feature type="signal peptide" evidence="6">
    <location>
        <begin position="1"/>
        <end position="35"/>
    </location>
</feature>
<dbReference type="SUPFAM" id="SSF103088">
    <property type="entry name" value="OmpA-like"/>
    <property type="match status" value="1"/>
</dbReference>
<feature type="chain" id="PRO_5046434257" evidence="6">
    <location>
        <begin position="36"/>
        <end position="222"/>
    </location>
</feature>
<feature type="domain" description="OmpA-like" evidence="7">
    <location>
        <begin position="99"/>
        <end position="221"/>
    </location>
</feature>
<dbReference type="CDD" id="cd07185">
    <property type="entry name" value="OmpA_C-like"/>
    <property type="match status" value="1"/>
</dbReference>
<evidence type="ECO:0000256" key="1">
    <source>
        <dbReference type="ARBA" id="ARBA00004442"/>
    </source>
</evidence>
<dbReference type="Pfam" id="PF00691">
    <property type="entry name" value="OmpA"/>
    <property type="match status" value="1"/>
</dbReference>
<evidence type="ECO:0000256" key="6">
    <source>
        <dbReference type="SAM" id="SignalP"/>
    </source>
</evidence>
<dbReference type="EMBL" id="JAZEWV010000011">
    <property type="protein sequence ID" value="MEE4543539.1"/>
    <property type="molecule type" value="Genomic_DNA"/>
</dbReference>
<dbReference type="PANTHER" id="PTHR30329">
    <property type="entry name" value="STATOR ELEMENT OF FLAGELLAR MOTOR COMPLEX"/>
    <property type="match status" value="1"/>
</dbReference>
<dbReference type="PRINTS" id="PR01021">
    <property type="entry name" value="OMPADOMAIN"/>
</dbReference>
<gene>
    <name evidence="8" type="ORF">V2S66_16350</name>
</gene>
<accession>A0ABU7PCL3</accession>
<reference evidence="8 9" key="1">
    <citation type="submission" date="2023-12" db="EMBL/GenBank/DDBJ databases">
        <title>Streptomyces sp. V4-01.</title>
        <authorList>
            <person name="Somphong A."/>
            <person name="Phongsopitanun W."/>
        </authorList>
    </citation>
    <scope>NUCLEOTIDE SEQUENCE [LARGE SCALE GENOMIC DNA]</scope>
    <source>
        <strain evidence="8 9">V4-01</strain>
    </source>
</reference>
<dbReference type="PROSITE" id="PS51123">
    <property type="entry name" value="OMPA_2"/>
    <property type="match status" value="1"/>
</dbReference>
<dbReference type="InterPro" id="IPR006665">
    <property type="entry name" value="OmpA-like"/>
</dbReference>
<evidence type="ECO:0000259" key="7">
    <source>
        <dbReference type="PROSITE" id="PS51123"/>
    </source>
</evidence>
<keyword evidence="6" id="KW-0732">Signal</keyword>
<evidence type="ECO:0000313" key="8">
    <source>
        <dbReference type="EMBL" id="MEE4543539.1"/>
    </source>
</evidence>
<organism evidence="8 9">
    <name type="scientific">Actinacidiphila polyblastidii</name>
    <dbReference type="NCBI Taxonomy" id="3110430"/>
    <lineage>
        <taxon>Bacteria</taxon>
        <taxon>Bacillati</taxon>
        <taxon>Actinomycetota</taxon>
        <taxon>Actinomycetes</taxon>
        <taxon>Kitasatosporales</taxon>
        <taxon>Streptomycetaceae</taxon>
        <taxon>Actinacidiphila</taxon>
    </lineage>
</organism>
<evidence type="ECO:0000256" key="4">
    <source>
        <dbReference type="PROSITE-ProRule" id="PRU00473"/>
    </source>
</evidence>
<evidence type="ECO:0000313" key="9">
    <source>
        <dbReference type="Proteomes" id="UP001344658"/>
    </source>
</evidence>
<dbReference type="Gene3D" id="3.30.1330.60">
    <property type="entry name" value="OmpA-like domain"/>
    <property type="match status" value="1"/>
</dbReference>